<evidence type="ECO:0000256" key="1">
    <source>
        <dbReference type="ARBA" id="ARBA00000185"/>
    </source>
</evidence>
<comment type="catalytic activity">
    <reaction evidence="1 7 8">
        <text>ATP-dependent breakage, passage and rejoining of double-stranded DNA.</text>
        <dbReference type="EC" id="5.6.2.2"/>
    </reaction>
</comment>
<dbReference type="Gene3D" id="3.90.199.10">
    <property type="entry name" value="Topoisomerase II, domain 5"/>
    <property type="match status" value="1"/>
</dbReference>
<dbReference type="EC" id="5.6.2.2" evidence="7"/>
<dbReference type="Gene3D" id="2.120.10.90">
    <property type="entry name" value="DNA gyrase/topoisomerase IV, subunit A, C-terminal"/>
    <property type="match status" value="1"/>
</dbReference>
<sequence>MTDLARPVFHGFEQLPLREYAERAYLDYSMYVVLDRALPFIGDGLKPVQRRIIYSMSELGLNAASKPKKSARTVGDVIGKYHPHGDSACYEALVLMAQPFSYRYPLIEGQGNFGSSDDPKSFAAMRYTESKLTPIAEVLLGELGQGTTDWAPNFDGTLQEPTWMPARLPHLLLNGTTGIAVGMATDVPPHNLNEIVSALLHLLDDPDASVRDLCEHVKGPDYPSNAEIITPANDLRNMYETGNGSVRARATYIKEAHNVVVTALPFQVSPSKVIEQIAAQMRAKKLPWLEDIRDESDHANPVRVVLVPRSNRVDAEQLMGHLFATTDMERSYRVNLNVIGLDGRPQVKNLKTLLSEWLAFRSSTVTRRLQHRLQKVERRLHLLEGLLVAFLNLDEVIHIIRTEDEPKAALIARFGLSEDQAEYILETKLKQLARLEEMKIRGEQDELAKERDKILSILDSKAKLKKLIRDELQADAKKFGDERRSPLVQRQAAQAIDETELVPSEPMTVVMSEKGWIRAAKGHDIDASTLSYRDGDALLGAVRARSTQQVAFLDSEGRAYSTPVHTLPSARGNGEPLTGRFSPAAGTSFVTLASAEPDTRFVLASTHGYGFVTRFENLIGRNKAGKAMLNLSAGSSVLTPSVVANVATDRIVAVTSSGNLLAIAANDLPELDKGKGNKIIEIPKAKLATERVVAIVAISPGQTLQVRSGQRTMGLKFNELDAYLGARATRGHLLPRGWQKVEGLSVE</sequence>
<feature type="site" description="Interaction with DNA" evidence="7">
    <location>
        <position position="84"/>
    </location>
</feature>
<organism evidence="10 11">
    <name type="scientific">Stenotrophomonas indicatrix</name>
    <dbReference type="NCBI Taxonomy" id="2045451"/>
    <lineage>
        <taxon>Bacteria</taxon>
        <taxon>Pseudomonadati</taxon>
        <taxon>Pseudomonadota</taxon>
        <taxon>Gammaproteobacteria</taxon>
        <taxon>Lysobacterales</taxon>
        <taxon>Lysobacteraceae</taxon>
        <taxon>Stenotrophomonas</taxon>
    </lineage>
</organism>
<dbReference type="SUPFAM" id="SSF56719">
    <property type="entry name" value="Type II DNA topoisomerase"/>
    <property type="match status" value="1"/>
</dbReference>
<keyword evidence="5 7" id="KW-0472">Membrane</keyword>
<dbReference type="Gene3D" id="3.30.1360.40">
    <property type="match status" value="1"/>
</dbReference>
<dbReference type="InterPro" id="IPR002205">
    <property type="entry name" value="Topo_IIA_dom_A"/>
</dbReference>
<feature type="domain" description="Topo IIA-type catalytic" evidence="9">
    <location>
        <begin position="38"/>
        <end position="501"/>
    </location>
</feature>
<evidence type="ECO:0000256" key="4">
    <source>
        <dbReference type="ARBA" id="ARBA00023125"/>
    </source>
</evidence>
<evidence type="ECO:0000313" key="11">
    <source>
        <dbReference type="Proteomes" id="UP001174315"/>
    </source>
</evidence>
<dbReference type="NCBIfam" id="NF004044">
    <property type="entry name" value="PRK05561.1"/>
    <property type="match status" value="1"/>
</dbReference>
<accession>A0ABT8Q826</accession>
<dbReference type="Pfam" id="PF03989">
    <property type="entry name" value="DNA_gyraseA_C"/>
    <property type="match status" value="2"/>
</dbReference>
<dbReference type="CDD" id="cd00187">
    <property type="entry name" value="TOP4c"/>
    <property type="match status" value="1"/>
</dbReference>
<dbReference type="PANTHER" id="PTHR43493">
    <property type="entry name" value="DNA GYRASE/TOPOISOMERASE SUBUNIT A"/>
    <property type="match status" value="1"/>
</dbReference>
<evidence type="ECO:0000256" key="5">
    <source>
        <dbReference type="ARBA" id="ARBA00023136"/>
    </source>
</evidence>
<dbReference type="InterPro" id="IPR013760">
    <property type="entry name" value="Topo_IIA-like_dom_sf"/>
</dbReference>
<feature type="active site" description="O-(5'-phospho-DNA)-tyrosine intermediate" evidence="7 8">
    <location>
        <position position="127"/>
    </location>
</feature>
<evidence type="ECO:0000313" key="10">
    <source>
        <dbReference type="EMBL" id="MDN8668047.1"/>
    </source>
</evidence>
<dbReference type="InterPro" id="IPR006691">
    <property type="entry name" value="GyrA/parC_rep"/>
</dbReference>
<reference evidence="10" key="1">
    <citation type="submission" date="2023-07" db="EMBL/GenBank/DDBJ databases">
        <title>Stenotrophomonas isolates from soil.</title>
        <authorList>
            <person name="Sharma V."/>
            <person name="Zur-Pinska J."/>
            <person name="Hay A.G."/>
        </authorList>
    </citation>
    <scope>NUCLEOTIDE SEQUENCE</scope>
    <source>
        <strain evidence="10">C2</strain>
    </source>
</reference>
<dbReference type="InterPro" id="IPR013758">
    <property type="entry name" value="Topo_IIA_A/C_ab"/>
</dbReference>
<dbReference type="SMART" id="SM00434">
    <property type="entry name" value="TOP4c"/>
    <property type="match status" value="1"/>
</dbReference>
<dbReference type="HAMAP" id="MF_00936">
    <property type="entry name" value="ParC_type1"/>
    <property type="match status" value="1"/>
</dbReference>
<evidence type="ECO:0000256" key="2">
    <source>
        <dbReference type="ARBA" id="ARBA00022475"/>
    </source>
</evidence>
<dbReference type="InterPro" id="IPR050220">
    <property type="entry name" value="Type_II_DNA_Topoisomerases"/>
</dbReference>
<dbReference type="InterPro" id="IPR035516">
    <property type="entry name" value="Gyrase/topoIV_suA_C"/>
</dbReference>
<protein>
    <recommendedName>
        <fullName evidence="7">DNA topoisomerase 4 subunit A</fullName>
        <ecNumber evidence="7">5.6.2.2</ecNumber>
    </recommendedName>
    <alternativeName>
        <fullName evidence="7">Topoisomerase IV subunit A</fullName>
    </alternativeName>
</protein>
<feature type="site" description="Interaction with DNA" evidence="7">
    <location>
        <position position="82"/>
    </location>
</feature>
<dbReference type="SUPFAM" id="SSF101904">
    <property type="entry name" value="GyrA/ParC C-terminal domain-like"/>
    <property type="match status" value="1"/>
</dbReference>
<evidence type="ECO:0000256" key="8">
    <source>
        <dbReference type="PROSITE-ProRule" id="PRU01384"/>
    </source>
</evidence>
<dbReference type="PANTHER" id="PTHR43493:SF1">
    <property type="entry name" value="DNA TOPOISOMERASE 4 SUBUNIT A"/>
    <property type="match status" value="1"/>
</dbReference>
<keyword evidence="11" id="KW-1185">Reference proteome</keyword>
<dbReference type="Pfam" id="PF00521">
    <property type="entry name" value="DNA_topoisoIV"/>
    <property type="match status" value="1"/>
</dbReference>
<evidence type="ECO:0000259" key="9">
    <source>
        <dbReference type="PROSITE" id="PS52040"/>
    </source>
</evidence>
<gene>
    <name evidence="7 10" type="primary">parC</name>
    <name evidence="10" type="ORF">Q0S36_01730</name>
</gene>
<evidence type="ECO:0000256" key="6">
    <source>
        <dbReference type="ARBA" id="ARBA00023235"/>
    </source>
</evidence>
<feature type="site" description="Interaction with DNA" evidence="7">
    <location>
        <position position="46"/>
    </location>
</feature>
<dbReference type="InterPro" id="IPR005742">
    <property type="entry name" value="TopoIV_A_Gneg"/>
</dbReference>
<dbReference type="PROSITE" id="PS52040">
    <property type="entry name" value="TOPO_IIA"/>
    <property type="match status" value="1"/>
</dbReference>
<evidence type="ECO:0000256" key="3">
    <source>
        <dbReference type="ARBA" id="ARBA00023029"/>
    </source>
</evidence>
<keyword evidence="4 7" id="KW-0238">DNA-binding</keyword>
<comment type="similarity">
    <text evidence="7">Belongs to the type II topoisomerase GyrA/ParC subunit family. ParC type 1 subfamily.</text>
</comment>
<keyword evidence="6 7" id="KW-0413">Isomerase</keyword>
<comment type="subcellular location">
    <subcellularLocation>
        <location evidence="7">Cell membrane</location>
        <topology evidence="7">Peripheral membrane protein</topology>
    </subcellularLocation>
</comment>
<dbReference type="EMBL" id="JAUKNN010000002">
    <property type="protein sequence ID" value="MDN8668047.1"/>
    <property type="molecule type" value="Genomic_DNA"/>
</dbReference>
<dbReference type="GO" id="GO:0003918">
    <property type="term" value="F:DNA topoisomerase type II (double strand cut, ATP-hydrolyzing) activity"/>
    <property type="evidence" value="ECO:0007669"/>
    <property type="project" value="UniProtKB-EC"/>
</dbReference>
<keyword evidence="2 7" id="KW-1003">Cell membrane</keyword>
<evidence type="ECO:0000256" key="7">
    <source>
        <dbReference type="HAMAP-Rule" id="MF_00936"/>
    </source>
</evidence>
<name>A0ABT8Q826_9GAMM</name>
<comment type="subunit">
    <text evidence="7">Heterotetramer composed of ParC and ParE.</text>
</comment>
<dbReference type="NCBIfam" id="TIGR01062">
    <property type="entry name" value="parC_Gneg"/>
    <property type="match status" value="1"/>
</dbReference>
<keyword evidence="3 7" id="KW-0799">Topoisomerase</keyword>
<dbReference type="RefSeq" id="WP_301868636.1">
    <property type="nucleotide sequence ID" value="NZ_JAUKNN010000002.1"/>
</dbReference>
<dbReference type="InterPro" id="IPR013757">
    <property type="entry name" value="Topo_IIA_A_a_sf"/>
</dbReference>
<comment type="caution">
    <text evidence="10">The sequence shown here is derived from an EMBL/GenBank/DDBJ whole genome shotgun (WGS) entry which is preliminary data.</text>
</comment>
<feature type="site" description="Transition state stabilizer" evidence="7">
    <location>
        <position position="126"/>
    </location>
</feature>
<dbReference type="Proteomes" id="UP001174315">
    <property type="component" value="Unassembled WGS sequence"/>
</dbReference>
<dbReference type="Gene3D" id="1.10.268.10">
    <property type="entry name" value="Topoisomerase, domain 3"/>
    <property type="match status" value="1"/>
</dbReference>
<comment type="function">
    <text evidence="7">Topoisomerase IV is essential for chromosome segregation. It relaxes supercoiled DNA. Performs the decatenation events required during the replication of a circular DNA molecule.</text>
</comment>
<proteinExistence type="inferred from homology"/>